<dbReference type="Gene3D" id="3.30.2010.10">
    <property type="entry name" value="Metalloproteases ('zincins'), catalytic domain"/>
    <property type="match status" value="1"/>
</dbReference>
<reference evidence="2 3" key="1">
    <citation type="journal article" date="2016" name="Int. J. Syst. Evol. Microbiol.">
        <title>Lysobacter erysipheiresistens sp. nov., an antagonist of powdery mildew, isolated from tobacco-cultivated soil.</title>
        <authorList>
            <person name="Xie B."/>
            <person name="Li T."/>
            <person name="Lin X."/>
            <person name="Wang C.J."/>
            <person name="Chen Y.J."/>
            <person name="Liu W.J."/>
            <person name="Zhao Z.W."/>
        </authorList>
    </citation>
    <scope>NUCLEOTIDE SEQUENCE [LARGE SCALE GENOMIC DNA]</scope>
    <source>
        <strain evidence="2 3">RS-LYSO-3</strain>
    </source>
</reference>
<dbReference type="Proteomes" id="UP001355056">
    <property type="component" value="Unassembled WGS sequence"/>
</dbReference>
<keyword evidence="3" id="KW-1185">Reference proteome</keyword>
<evidence type="ECO:0000313" key="3">
    <source>
        <dbReference type="Proteomes" id="UP001355056"/>
    </source>
</evidence>
<dbReference type="RefSeq" id="WP_332616359.1">
    <property type="nucleotide sequence ID" value="NZ_JAXGFP010000003.1"/>
</dbReference>
<protein>
    <submittedName>
        <fullName evidence="2">SprT family zinc-dependent metalloprotease</fullName>
        <ecNumber evidence="2">3.4.-.-</ecNumber>
    </submittedName>
</protein>
<dbReference type="InterPro" id="IPR002725">
    <property type="entry name" value="YgjP-like_metallopeptidase"/>
</dbReference>
<sequence>MPNPFRLLLPTPRVIKRVERDTFALALSDGRTVDIQRVRDPRARRIKLSVDERGARLTLPTRASRVAGERFAIEHREWLAAQIVRHALDGMPRLQPFKSDRLPLRGVDVPLRWQAGRFCRLQREAVAGGDADDGCRDNANGANASNIGRGYDRDGDDAGLVFTLPERAGATAIARALRDFYEAQARADIGRWLPRYLPGLPRPPRRFRFKSMSSQWGSLAPDGSVALDLSLVLAPPSAFEYVLVHELCHLIHADHSRRFWTEVEARCPQWRDERDWFRAEGRRLKATLRALLDTSAS</sequence>
<gene>
    <name evidence="2" type="ORF">SNE34_07920</name>
</gene>
<dbReference type="GO" id="GO:0008237">
    <property type="term" value="F:metallopeptidase activity"/>
    <property type="evidence" value="ECO:0007669"/>
    <property type="project" value="UniProtKB-KW"/>
</dbReference>
<keyword evidence="2" id="KW-0378">Hydrolase</keyword>
<dbReference type="Pfam" id="PF01863">
    <property type="entry name" value="YgjP-like"/>
    <property type="match status" value="1"/>
</dbReference>
<name>A0ABU7YYG0_9GAMM</name>
<dbReference type="EC" id="3.4.-.-" evidence="2"/>
<feature type="domain" description="YgjP-like metallopeptidase" evidence="1">
    <location>
        <begin position="163"/>
        <end position="279"/>
    </location>
</feature>
<dbReference type="EMBL" id="JAXGFP010000003">
    <property type="protein sequence ID" value="MEG3183934.1"/>
    <property type="molecule type" value="Genomic_DNA"/>
</dbReference>
<accession>A0ABU7YYG0</accession>
<dbReference type="InterPro" id="IPR053136">
    <property type="entry name" value="UTP_pyrophosphatase-like"/>
</dbReference>
<evidence type="ECO:0000259" key="1">
    <source>
        <dbReference type="Pfam" id="PF01863"/>
    </source>
</evidence>
<keyword evidence="2" id="KW-0482">Metalloprotease</keyword>
<evidence type="ECO:0000313" key="2">
    <source>
        <dbReference type="EMBL" id="MEG3183934.1"/>
    </source>
</evidence>
<dbReference type="PANTHER" id="PTHR30399:SF1">
    <property type="entry name" value="UTP PYROPHOSPHATASE"/>
    <property type="match status" value="1"/>
</dbReference>
<dbReference type="PANTHER" id="PTHR30399">
    <property type="entry name" value="UNCHARACTERIZED PROTEIN YGJP"/>
    <property type="match status" value="1"/>
</dbReference>
<comment type="caution">
    <text evidence="2">The sequence shown here is derived from an EMBL/GenBank/DDBJ whole genome shotgun (WGS) entry which is preliminary data.</text>
</comment>
<organism evidence="2 3">
    <name type="scientific">Novilysobacter erysipheiresistens</name>
    <dbReference type="NCBI Taxonomy" id="1749332"/>
    <lineage>
        <taxon>Bacteria</taxon>
        <taxon>Pseudomonadati</taxon>
        <taxon>Pseudomonadota</taxon>
        <taxon>Gammaproteobacteria</taxon>
        <taxon>Lysobacterales</taxon>
        <taxon>Lysobacteraceae</taxon>
        <taxon>Novilysobacter</taxon>
    </lineage>
</organism>
<keyword evidence="2" id="KW-0645">Protease</keyword>
<proteinExistence type="predicted"/>
<dbReference type="CDD" id="cd07344">
    <property type="entry name" value="M48_yhfN_like"/>
    <property type="match status" value="1"/>
</dbReference>